<evidence type="ECO:0000259" key="7">
    <source>
        <dbReference type="PROSITE" id="PS51900"/>
    </source>
</evidence>
<evidence type="ECO:0000259" key="6">
    <source>
        <dbReference type="PROSITE" id="PS51898"/>
    </source>
</evidence>
<feature type="domain" description="Core-binding (CB)" evidence="7">
    <location>
        <begin position="76"/>
        <end position="157"/>
    </location>
</feature>
<dbReference type="Gene3D" id="1.10.150.130">
    <property type="match status" value="1"/>
</dbReference>
<dbReference type="Gene3D" id="1.10.443.10">
    <property type="entry name" value="Intergrase catalytic core"/>
    <property type="match status" value="1"/>
</dbReference>
<keyword evidence="4" id="KW-0233">DNA recombination</keyword>
<dbReference type="InterPro" id="IPR002104">
    <property type="entry name" value="Integrase_catalytic"/>
</dbReference>
<dbReference type="CDD" id="cd01189">
    <property type="entry name" value="INT_ICEBs1_C_like"/>
    <property type="match status" value="1"/>
</dbReference>
<dbReference type="InterPro" id="IPR004107">
    <property type="entry name" value="Integrase_SAM-like_N"/>
</dbReference>
<dbReference type="PROSITE" id="PS51900">
    <property type="entry name" value="CB"/>
    <property type="match status" value="1"/>
</dbReference>
<dbReference type="AlphaFoldDB" id="A0A1H2JQD5"/>
<keyword evidence="2" id="KW-0229">DNA integration</keyword>
<keyword evidence="3 5" id="KW-0238">DNA-binding</keyword>
<keyword evidence="9" id="KW-1185">Reference proteome</keyword>
<dbReference type="PANTHER" id="PTHR30349:SF41">
    <property type="entry name" value="INTEGRASE_RECOMBINASE PROTEIN MJ0367-RELATED"/>
    <property type="match status" value="1"/>
</dbReference>
<evidence type="ECO:0000256" key="2">
    <source>
        <dbReference type="ARBA" id="ARBA00022908"/>
    </source>
</evidence>
<dbReference type="InterPro" id="IPR011010">
    <property type="entry name" value="DNA_brk_join_enz"/>
</dbReference>
<dbReference type="SUPFAM" id="SSF56349">
    <property type="entry name" value="DNA breaking-rejoining enzymes"/>
    <property type="match status" value="1"/>
</dbReference>
<dbReference type="InterPro" id="IPR044068">
    <property type="entry name" value="CB"/>
</dbReference>
<dbReference type="GO" id="GO:0003677">
    <property type="term" value="F:DNA binding"/>
    <property type="evidence" value="ECO:0007669"/>
    <property type="project" value="UniProtKB-UniRule"/>
</dbReference>
<reference evidence="9" key="1">
    <citation type="submission" date="2016-10" db="EMBL/GenBank/DDBJ databases">
        <authorList>
            <person name="Varghese N."/>
            <person name="Submissions S."/>
        </authorList>
    </citation>
    <scope>NUCLEOTIDE SEQUENCE [LARGE SCALE GENOMIC DNA]</scope>
    <source>
        <strain evidence="9">DSM 45079</strain>
    </source>
</reference>
<evidence type="ECO:0000313" key="9">
    <source>
        <dbReference type="Proteomes" id="UP000182977"/>
    </source>
</evidence>
<dbReference type="Proteomes" id="UP000182977">
    <property type="component" value="Chromosome I"/>
</dbReference>
<feature type="domain" description="Tyr recombinase" evidence="6">
    <location>
        <begin position="178"/>
        <end position="387"/>
    </location>
</feature>
<evidence type="ECO:0000256" key="1">
    <source>
        <dbReference type="ARBA" id="ARBA00008857"/>
    </source>
</evidence>
<proteinExistence type="inferred from homology"/>
<dbReference type="GO" id="GO:0006310">
    <property type="term" value="P:DNA recombination"/>
    <property type="evidence" value="ECO:0007669"/>
    <property type="project" value="UniProtKB-KW"/>
</dbReference>
<dbReference type="Pfam" id="PF14659">
    <property type="entry name" value="Phage_int_SAM_3"/>
    <property type="match status" value="1"/>
</dbReference>
<dbReference type="InterPro" id="IPR050090">
    <property type="entry name" value="Tyrosine_recombinase_XerCD"/>
</dbReference>
<evidence type="ECO:0000313" key="8">
    <source>
        <dbReference type="EMBL" id="SDU58597.1"/>
    </source>
</evidence>
<dbReference type="RefSeq" id="WP_152690620.1">
    <property type="nucleotide sequence ID" value="NZ_KQ061221.1"/>
</dbReference>
<name>A0A1H2JQD5_9ACTN</name>
<dbReference type="OrthoDB" id="4326943at2"/>
<gene>
    <name evidence="8" type="ORF">SAMN04488563_2957</name>
</gene>
<dbReference type="InterPro" id="IPR013762">
    <property type="entry name" value="Integrase-like_cat_sf"/>
</dbReference>
<dbReference type="STRING" id="419479.SAMN04488563_2957"/>
<organism evidence="8 9">
    <name type="scientific">Jiangella alkaliphila</name>
    <dbReference type="NCBI Taxonomy" id="419479"/>
    <lineage>
        <taxon>Bacteria</taxon>
        <taxon>Bacillati</taxon>
        <taxon>Actinomycetota</taxon>
        <taxon>Actinomycetes</taxon>
        <taxon>Jiangellales</taxon>
        <taxon>Jiangellaceae</taxon>
        <taxon>Jiangella</taxon>
    </lineage>
</organism>
<protein>
    <submittedName>
        <fullName evidence="8">Site-specific recombinase XerD</fullName>
    </submittedName>
</protein>
<evidence type="ECO:0000256" key="5">
    <source>
        <dbReference type="PROSITE-ProRule" id="PRU01248"/>
    </source>
</evidence>
<dbReference type="Pfam" id="PF00589">
    <property type="entry name" value="Phage_integrase"/>
    <property type="match status" value="1"/>
</dbReference>
<evidence type="ECO:0000256" key="3">
    <source>
        <dbReference type="ARBA" id="ARBA00023125"/>
    </source>
</evidence>
<evidence type="ECO:0000256" key="4">
    <source>
        <dbReference type="ARBA" id="ARBA00023172"/>
    </source>
</evidence>
<accession>A0A1H2JQD5</accession>
<dbReference type="EMBL" id="LT629791">
    <property type="protein sequence ID" value="SDU58597.1"/>
    <property type="molecule type" value="Genomic_DNA"/>
</dbReference>
<dbReference type="InterPro" id="IPR010998">
    <property type="entry name" value="Integrase_recombinase_N"/>
</dbReference>
<comment type="similarity">
    <text evidence="1">Belongs to the 'phage' integrase family.</text>
</comment>
<dbReference type="GO" id="GO:0015074">
    <property type="term" value="P:DNA integration"/>
    <property type="evidence" value="ECO:0007669"/>
    <property type="project" value="UniProtKB-KW"/>
</dbReference>
<sequence>MSGGRPRTAIGTYGTINVRTCGHRRYVARTRFRDLDGQLREVTATAGSRTAAQAELKERLVCRPGYGTGGLLSMSSPLGDLVELWLADLALRDISENTKNNYRDDLRLHVRPFFEHYTLGEITTGRVESFLKSELAVSYSRAKHSRTVLNLLFTFALRNDAMPRNPVEGTSPLAKPKSQIQALTLEQVQAIRAAAATWRTGPGVKGPKPDGQVRDAIEVLLGTSMRPGEALALRPCDIVDGKRGMVAHVRGTVVYVQGKGTFRQDHPKTDASIRQIPVPAFAAEVLRRRIALMGPEQRERTIFANRTGGPLSQHNFRRTFREFLVLAGLQDTGITPRWYRRTGATVLARGLGMEAAATHLGHTSKAITEGHYVEPDQSIDYQAAAVLEKTLRPRDRSSAMVSQSSSADLHGLPVGQVVIAVATTSSRS</sequence>
<dbReference type="PROSITE" id="PS51898">
    <property type="entry name" value="TYR_RECOMBINASE"/>
    <property type="match status" value="1"/>
</dbReference>
<dbReference type="PANTHER" id="PTHR30349">
    <property type="entry name" value="PHAGE INTEGRASE-RELATED"/>
    <property type="match status" value="1"/>
</dbReference>